<dbReference type="Proteomes" id="UP001177003">
    <property type="component" value="Chromosome 8"/>
</dbReference>
<evidence type="ECO:0000256" key="8">
    <source>
        <dbReference type="ARBA" id="ARBA00023136"/>
    </source>
</evidence>
<evidence type="ECO:0000256" key="10">
    <source>
        <dbReference type="ARBA" id="ARBA00038928"/>
    </source>
</evidence>
<keyword evidence="8" id="KW-0472">Membrane</keyword>
<dbReference type="InterPro" id="IPR049492">
    <property type="entry name" value="BD-FAE-like_dom"/>
</dbReference>
<name>A0AA35ZR20_LACSI</name>
<dbReference type="GO" id="GO:0016787">
    <property type="term" value="F:hydrolase activity"/>
    <property type="evidence" value="ECO:0007669"/>
    <property type="project" value="UniProtKB-KW"/>
</dbReference>
<gene>
    <name evidence="13" type="ORF">LSALG_LOCUS35567</name>
</gene>
<dbReference type="PANTHER" id="PTHR48081">
    <property type="entry name" value="AB HYDROLASE SUPERFAMILY PROTEIN C4A8.06C"/>
    <property type="match status" value="1"/>
</dbReference>
<evidence type="ECO:0000313" key="14">
    <source>
        <dbReference type="Proteomes" id="UP001177003"/>
    </source>
</evidence>
<dbReference type="EC" id="3.1.1.n2" evidence="10"/>
<evidence type="ECO:0000313" key="13">
    <source>
        <dbReference type="EMBL" id="CAI9296716.1"/>
    </source>
</evidence>
<evidence type="ECO:0000256" key="5">
    <source>
        <dbReference type="ARBA" id="ARBA00022824"/>
    </source>
</evidence>
<reference evidence="13" key="1">
    <citation type="submission" date="2023-04" db="EMBL/GenBank/DDBJ databases">
        <authorList>
            <person name="Vijverberg K."/>
            <person name="Xiong W."/>
            <person name="Schranz E."/>
        </authorList>
    </citation>
    <scope>NUCLEOTIDE SEQUENCE</scope>
</reference>
<dbReference type="Pfam" id="PF20434">
    <property type="entry name" value="BD-FAE"/>
    <property type="match status" value="1"/>
</dbReference>
<dbReference type="AlphaFoldDB" id="A0AA35ZR20"/>
<organism evidence="13 14">
    <name type="scientific">Lactuca saligna</name>
    <name type="common">Willowleaf lettuce</name>
    <dbReference type="NCBI Taxonomy" id="75948"/>
    <lineage>
        <taxon>Eukaryota</taxon>
        <taxon>Viridiplantae</taxon>
        <taxon>Streptophyta</taxon>
        <taxon>Embryophyta</taxon>
        <taxon>Tracheophyta</taxon>
        <taxon>Spermatophyta</taxon>
        <taxon>Magnoliopsida</taxon>
        <taxon>eudicotyledons</taxon>
        <taxon>Gunneridae</taxon>
        <taxon>Pentapetalae</taxon>
        <taxon>asterids</taxon>
        <taxon>campanulids</taxon>
        <taxon>Asterales</taxon>
        <taxon>Asteraceae</taxon>
        <taxon>Cichorioideae</taxon>
        <taxon>Cichorieae</taxon>
        <taxon>Lactucinae</taxon>
        <taxon>Lactuca</taxon>
    </lineage>
</organism>
<dbReference type="FunFam" id="3.40.50.1820:FF:000084">
    <property type="entry name" value="Isoprenylcysteine alpha-carbonyl methylesterase ICME"/>
    <property type="match status" value="1"/>
</dbReference>
<dbReference type="GO" id="GO:0005789">
    <property type="term" value="C:endoplasmic reticulum membrane"/>
    <property type="evidence" value="ECO:0007669"/>
    <property type="project" value="UniProtKB-SubCell"/>
</dbReference>
<evidence type="ECO:0000256" key="6">
    <source>
        <dbReference type="ARBA" id="ARBA00022989"/>
    </source>
</evidence>
<feature type="domain" description="BD-FAE-like" evidence="12">
    <location>
        <begin position="245"/>
        <end position="457"/>
    </location>
</feature>
<protein>
    <recommendedName>
        <fullName evidence="10">protein-S-isoprenylcysteine alpha-carbonyl methylesterase</fullName>
        <ecNumber evidence="10">3.1.1.n2</ecNumber>
    </recommendedName>
</protein>
<evidence type="ECO:0000256" key="11">
    <source>
        <dbReference type="ARBA" id="ARBA00049507"/>
    </source>
</evidence>
<dbReference type="Gene3D" id="3.40.50.1820">
    <property type="entry name" value="alpha/beta hydrolase"/>
    <property type="match status" value="1"/>
</dbReference>
<dbReference type="GO" id="GO:0000139">
    <property type="term" value="C:Golgi membrane"/>
    <property type="evidence" value="ECO:0007669"/>
    <property type="project" value="UniProtKB-SubCell"/>
</dbReference>
<keyword evidence="3" id="KW-0812">Transmembrane</keyword>
<dbReference type="EMBL" id="OX465084">
    <property type="protein sequence ID" value="CAI9296716.1"/>
    <property type="molecule type" value="Genomic_DNA"/>
</dbReference>
<comment type="subcellular location">
    <subcellularLocation>
        <location evidence="1">Endoplasmic reticulum membrane</location>
    </subcellularLocation>
    <subcellularLocation>
        <location evidence="2">Golgi apparatus membrane</location>
        <topology evidence="2">Multi-pass membrane protein</topology>
    </subcellularLocation>
</comment>
<sequence>MKPNKSLFHLPNTKFCTLAINRLHFFHYFRSYSSCRISPMHKSFNKSARLYLSKMQSQILPISISISNPFFPNRTPPSSIMPASAAAHAGAVFLNMEDGDGDDLAHSSIEDGKKFETTPFLPRVSSYDSVNSTSMASTVTSSVSYQQRRRRAASDSNLSDFPGGRRRFFCHNAGRADGDSFFITRFGSKLWARIRSGYSIITGFLALQCYAILIMPGVLQVAYYYYFSSQVRRDIVFGDQPRNKLDIYLPKDNGKNDSPKPVIAFITGGAWVIGYKAWGSLLGRHLSGTDVIVACIDYRNFPKATISEMVKDASRGISFVCNNISEYGGDPNRIYLMGQSAGAHIAACALVEQAIIECDATQSTTWSVSQIKAYLGLSGGYNLYNLAEHLHTRGPYKSLFYSIMGGEESLRKYSPEISVQDPNNKKAVSLLPPIILFHGTADYSIPADCSKTFVDTLQRVGAKAELMLYEGKTHTDVFVQDPMRGDDKLFDDLVAIVYAGDEEALAKQVSAPPRRRLVPEFMLKLAAKISPF</sequence>
<proteinExistence type="inferred from homology"/>
<keyword evidence="5" id="KW-0256">Endoplasmic reticulum</keyword>
<evidence type="ECO:0000259" key="12">
    <source>
        <dbReference type="Pfam" id="PF20434"/>
    </source>
</evidence>
<dbReference type="InterPro" id="IPR029058">
    <property type="entry name" value="AB_hydrolase_fold"/>
</dbReference>
<keyword evidence="6" id="KW-1133">Transmembrane helix</keyword>
<evidence type="ECO:0000256" key="2">
    <source>
        <dbReference type="ARBA" id="ARBA00004653"/>
    </source>
</evidence>
<evidence type="ECO:0000256" key="7">
    <source>
        <dbReference type="ARBA" id="ARBA00023034"/>
    </source>
</evidence>
<dbReference type="PANTHER" id="PTHR48081:SF33">
    <property type="entry name" value="KYNURENINE FORMAMIDASE"/>
    <property type="match status" value="1"/>
</dbReference>
<evidence type="ECO:0000256" key="4">
    <source>
        <dbReference type="ARBA" id="ARBA00022801"/>
    </source>
</evidence>
<keyword evidence="7" id="KW-0333">Golgi apparatus</keyword>
<keyword evidence="4" id="KW-0378">Hydrolase</keyword>
<evidence type="ECO:0000256" key="1">
    <source>
        <dbReference type="ARBA" id="ARBA00004586"/>
    </source>
</evidence>
<accession>A0AA35ZR20</accession>
<dbReference type="SUPFAM" id="SSF53474">
    <property type="entry name" value="alpha/beta-Hydrolases"/>
    <property type="match status" value="1"/>
</dbReference>
<evidence type="ECO:0000256" key="9">
    <source>
        <dbReference type="ARBA" id="ARBA00038028"/>
    </source>
</evidence>
<comment type="similarity">
    <text evidence="9">Belongs to the AB hydrolase superfamily. Isoprenylcysteine methylesterase family.</text>
</comment>
<evidence type="ECO:0000256" key="3">
    <source>
        <dbReference type="ARBA" id="ARBA00022692"/>
    </source>
</evidence>
<comment type="catalytic activity">
    <reaction evidence="11">
        <text>[protein]-C-terminal S-[(2E,6E)-farnesyl]-L-cysteine methyl ester + H2O = [protein]-C-terminal S-[(2E,6E)-farnesyl]-L-cysteine + methanol + H(+)</text>
        <dbReference type="Rhea" id="RHEA:48520"/>
        <dbReference type="Rhea" id="RHEA-COMP:12125"/>
        <dbReference type="Rhea" id="RHEA-COMP:12126"/>
        <dbReference type="ChEBI" id="CHEBI:15377"/>
        <dbReference type="ChEBI" id="CHEBI:15378"/>
        <dbReference type="ChEBI" id="CHEBI:17790"/>
        <dbReference type="ChEBI" id="CHEBI:90510"/>
        <dbReference type="ChEBI" id="CHEBI:90511"/>
        <dbReference type="EC" id="3.1.1.n2"/>
    </reaction>
</comment>
<dbReference type="InterPro" id="IPR050300">
    <property type="entry name" value="GDXG_lipolytic_enzyme"/>
</dbReference>
<keyword evidence="14" id="KW-1185">Reference proteome</keyword>